<evidence type="ECO:0000256" key="2">
    <source>
        <dbReference type="ARBA" id="ARBA00010532"/>
    </source>
</evidence>
<keyword evidence="4 8" id="KW-0812">Transmembrane</keyword>
<dbReference type="GO" id="GO:0005886">
    <property type="term" value="C:plasma membrane"/>
    <property type="evidence" value="ECO:0007669"/>
    <property type="project" value="UniProtKB-SubCell"/>
</dbReference>
<dbReference type="PANTHER" id="PTHR11923:SF89">
    <property type="entry name" value="GH15894P"/>
    <property type="match status" value="1"/>
</dbReference>
<keyword evidence="10" id="KW-1185">Reference proteome</keyword>
<keyword evidence="7" id="KW-0325">Glycoprotein</keyword>
<evidence type="ECO:0000313" key="9">
    <source>
        <dbReference type="EMBL" id="KAK9874235.1"/>
    </source>
</evidence>
<keyword evidence="6 8" id="KW-0472">Membrane</keyword>
<evidence type="ECO:0000256" key="8">
    <source>
        <dbReference type="SAM" id="Phobius"/>
    </source>
</evidence>
<sequence>MKLRSEHFDISCESEVINEKSSFEDGLSSANTEDSLLGSKSSSGTINKSENAVCCPKEEIRRKCRSPKLKIIIGTLLLLWGVCTIIWTPLELMMDERLRMRPGFPAYDWWKSPPDEVLLRVYIFNITNAEKFLSGEDAKLNVQEIGPIMFMEKLTHTNVTFNDNDTMTYVATRKAIFLPDRNHINLNQTITVPNLALLGMASYLSDASFFEKWGFNMMVRSAKSRTMVNMTIHDYLWNFTDPLVNLARKIVPNMVPVDNLGILSRIYDDFENLVTVYIGTQHGDDKYFLIDRYDHSEYLPGHGDTCDDRILNSTEGVAYPQYLTKNSTINYWRKTMCKVTTLLFDNFPMAASFPHFLYGDPELRNYVTGLQPEENKHQSFVYIEPVTGIPLNSRARSQSNLILKKLTGFRIDIEKFSDIVLPMFWAEYNQVGLPWYIAGLMYFTVKVLPILQRIFTIFLLSSGIFLVVVGIKQRIRSKKKFLMENKLMHYEHKSFIKV</sequence>
<evidence type="ECO:0008006" key="11">
    <source>
        <dbReference type="Google" id="ProtNLM"/>
    </source>
</evidence>
<comment type="subcellular location">
    <subcellularLocation>
        <location evidence="1">Cell membrane</location>
    </subcellularLocation>
</comment>
<evidence type="ECO:0000256" key="5">
    <source>
        <dbReference type="ARBA" id="ARBA00022989"/>
    </source>
</evidence>
<evidence type="ECO:0000256" key="3">
    <source>
        <dbReference type="ARBA" id="ARBA00022475"/>
    </source>
</evidence>
<evidence type="ECO:0000256" key="4">
    <source>
        <dbReference type="ARBA" id="ARBA00022692"/>
    </source>
</evidence>
<dbReference type="PANTHER" id="PTHR11923">
    <property type="entry name" value="SCAVENGER RECEPTOR CLASS B TYPE-1 SR-B1"/>
    <property type="match status" value="1"/>
</dbReference>
<evidence type="ECO:0000256" key="7">
    <source>
        <dbReference type="ARBA" id="ARBA00023180"/>
    </source>
</evidence>
<comment type="caution">
    <text evidence="9">The sequence shown here is derived from an EMBL/GenBank/DDBJ whole genome shotgun (WGS) entry which is preliminary data.</text>
</comment>
<keyword evidence="3" id="KW-1003">Cell membrane</keyword>
<comment type="similarity">
    <text evidence="2">Belongs to the CD36 family.</text>
</comment>
<name>A0AAW1U239_9CUCU</name>
<dbReference type="EMBL" id="JARQZJ010000031">
    <property type="protein sequence ID" value="KAK9874235.1"/>
    <property type="molecule type" value="Genomic_DNA"/>
</dbReference>
<protein>
    <recommendedName>
        <fullName evidence="11">Scavenger receptor class B member 1</fullName>
    </recommendedName>
</protein>
<evidence type="ECO:0000313" key="10">
    <source>
        <dbReference type="Proteomes" id="UP001431783"/>
    </source>
</evidence>
<dbReference type="Proteomes" id="UP001431783">
    <property type="component" value="Unassembled WGS sequence"/>
</dbReference>
<dbReference type="Pfam" id="PF01130">
    <property type="entry name" value="CD36"/>
    <property type="match status" value="1"/>
</dbReference>
<evidence type="ECO:0000256" key="1">
    <source>
        <dbReference type="ARBA" id="ARBA00004236"/>
    </source>
</evidence>
<organism evidence="9 10">
    <name type="scientific">Henosepilachna vigintioctopunctata</name>
    <dbReference type="NCBI Taxonomy" id="420089"/>
    <lineage>
        <taxon>Eukaryota</taxon>
        <taxon>Metazoa</taxon>
        <taxon>Ecdysozoa</taxon>
        <taxon>Arthropoda</taxon>
        <taxon>Hexapoda</taxon>
        <taxon>Insecta</taxon>
        <taxon>Pterygota</taxon>
        <taxon>Neoptera</taxon>
        <taxon>Endopterygota</taxon>
        <taxon>Coleoptera</taxon>
        <taxon>Polyphaga</taxon>
        <taxon>Cucujiformia</taxon>
        <taxon>Coccinelloidea</taxon>
        <taxon>Coccinellidae</taxon>
        <taxon>Epilachninae</taxon>
        <taxon>Epilachnini</taxon>
        <taxon>Henosepilachna</taxon>
    </lineage>
</organism>
<dbReference type="GO" id="GO:0005737">
    <property type="term" value="C:cytoplasm"/>
    <property type="evidence" value="ECO:0007669"/>
    <property type="project" value="TreeGrafter"/>
</dbReference>
<dbReference type="GO" id="GO:0005044">
    <property type="term" value="F:scavenger receptor activity"/>
    <property type="evidence" value="ECO:0007669"/>
    <property type="project" value="TreeGrafter"/>
</dbReference>
<dbReference type="AlphaFoldDB" id="A0AAW1U239"/>
<accession>A0AAW1U239</accession>
<dbReference type="InterPro" id="IPR002159">
    <property type="entry name" value="CD36_fam"/>
</dbReference>
<keyword evidence="5 8" id="KW-1133">Transmembrane helix</keyword>
<feature type="transmembrane region" description="Helical" evidence="8">
    <location>
        <begin position="71"/>
        <end position="90"/>
    </location>
</feature>
<dbReference type="PRINTS" id="PR01609">
    <property type="entry name" value="CD36FAMILY"/>
</dbReference>
<gene>
    <name evidence="9" type="ORF">WA026_002587</name>
</gene>
<proteinExistence type="inferred from homology"/>
<reference evidence="9 10" key="1">
    <citation type="submission" date="2023-03" db="EMBL/GenBank/DDBJ databases">
        <title>Genome insight into feeding habits of ladybird beetles.</title>
        <authorList>
            <person name="Li H.-S."/>
            <person name="Huang Y.-H."/>
            <person name="Pang H."/>
        </authorList>
    </citation>
    <scope>NUCLEOTIDE SEQUENCE [LARGE SCALE GENOMIC DNA]</scope>
    <source>
        <strain evidence="9">SYSU_2023b</strain>
        <tissue evidence="9">Whole body</tissue>
    </source>
</reference>
<feature type="transmembrane region" description="Helical" evidence="8">
    <location>
        <begin position="450"/>
        <end position="471"/>
    </location>
</feature>
<evidence type="ECO:0000256" key="6">
    <source>
        <dbReference type="ARBA" id="ARBA00023136"/>
    </source>
</evidence>